<feature type="compositionally biased region" description="Acidic residues" evidence="1">
    <location>
        <begin position="217"/>
        <end position="227"/>
    </location>
</feature>
<keyword evidence="2" id="KW-0472">Membrane</keyword>
<evidence type="ECO:0000256" key="1">
    <source>
        <dbReference type="SAM" id="MobiDB-lite"/>
    </source>
</evidence>
<gene>
    <name evidence="3" type="ORF">NDU88_000769</name>
</gene>
<feature type="compositionally biased region" description="Basic and acidic residues" evidence="1">
    <location>
        <begin position="67"/>
        <end position="79"/>
    </location>
</feature>
<dbReference type="PANTHER" id="PTHR15312">
    <property type="entry name" value="PROTEIN TYROSINE PHOSPHATASE RECEPTOR TYPE C-ASSOCIATED PROTEIN"/>
    <property type="match status" value="1"/>
</dbReference>
<feature type="compositionally biased region" description="Acidic residues" evidence="1">
    <location>
        <begin position="237"/>
        <end position="249"/>
    </location>
</feature>
<dbReference type="EMBL" id="JANPWB010000007">
    <property type="protein sequence ID" value="KAJ1168856.1"/>
    <property type="molecule type" value="Genomic_DNA"/>
</dbReference>
<accession>A0AAV7SXM6</accession>
<feature type="transmembrane region" description="Helical" evidence="2">
    <location>
        <begin position="124"/>
        <end position="145"/>
    </location>
</feature>
<dbReference type="PANTHER" id="PTHR15312:SF1">
    <property type="entry name" value="PROTEIN TYROSINE PHOSPHATASE RECEPTOR TYPE C-ASSOCIATED PROTEIN"/>
    <property type="match status" value="1"/>
</dbReference>
<name>A0AAV7SXM6_PLEWA</name>
<evidence type="ECO:0000313" key="4">
    <source>
        <dbReference type="Proteomes" id="UP001066276"/>
    </source>
</evidence>
<dbReference type="Proteomes" id="UP001066276">
    <property type="component" value="Chromosome 4_1"/>
</dbReference>
<comment type="caution">
    <text evidence="3">The sequence shown here is derived from an EMBL/GenBank/DDBJ whole genome shotgun (WGS) entry which is preliminary data.</text>
</comment>
<keyword evidence="2" id="KW-1133">Transmembrane helix</keyword>
<dbReference type="AlphaFoldDB" id="A0AAV7SXM6"/>
<feature type="compositionally biased region" description="Basic and acidic residues" evidence="1">
    <location>
        <begin position="258"/>
        <end position="273"/>
    </location>
</feature>
<protein>
    <submittedName>
        <fullName evidence="3">Uncharacterized protein</fullName>
    </submittedName>
</protein>
<evidence type="ECO:0000256" key="2">
    <source>
        <dbReference type="SAM" id="Phobius"/>
    </source>
</evidence>
<keyword evidence="4" id="KW-1185">Reference proteome</keyword>
<feature type="compositionally biased region" description="Polar residues" evidence="1">
    <location>
        <begin position="195"/>
        <end position="205"/>
    </location>
</feature>
<dbReference type="InterPro" id="IPR016553">
    <property type="entry name" value="PTPRCAP"/>
</dbReference>
<organism evidence="3 4">
    <name type="scientific">Pleurodeles waltl</name>
    <name type="common">Iberian ribbed newt</name>
    <dbReference type="NCBI Taxonomy" id="8319"/>
    <lineage>
        <taxon>Eukaryota</taxon>
        <taxon>Metazoa</taxon>
        <taxon>Chordata</taxon>
        <taxon>Craniata</taxon>
        <taxon>Vertebrata</taxon>
        <taxon>Euteleostomi</taxon>
        <taxon>Amphibia</taxon>
        <taxon>Batrachia</taxon>
        <taxon>Caudata</taxon>
        <taxon>Salamandroidea</taxon>
        <taxon>Salamandridae</taxon>
        <taxon>Pleurodelinae</taxon>
        <taxon>Pleurodeles</taxon>
    </lineage>
</organism>
<keyword evidence="2" id="KW-0812">Transmembrane</keyword>
<evidence type="ECO:0000313" key="3">
    <source>
        <dbReference type="EMBL" id="KAJ1168856.1"/>
    </source>
</evidence>
<proteinExistence type="predicted"/>
<feature type="region of interest" description="Disordered" evidence="1">
    <location>
        <begin position="67"/>
        <end position="89"/>
    </location>
</feature>
<reference evidence="3" key="1">
    <citation type="journal article" date="2022" name="bioRxiv">
        <title>Sequencing and chromosome-scale assembly of the giantPleurodeles waltlgenome.</title>
        <authorList>
            <person name="Brown T."/>
            <person name="Elewa A."/>
            <person name="Iarovenko S."/>
            <person name="Subramanian E."/>
            <person name="Araus A.J."/>
            <person name="Petzold A."/>
            <person name="Susuki M."/>
            <person name="Suzuki K.-i.T."/>
            <person name="Hayashi T."/>
            <person name="Toyoda A."/>
            <person name="Oliveira C."/>
            <person name="Osipova E."/>
            <person name="Leigh N.D."/>
            <person name="Simon A."/>
            <person name="Yun M.H."/>
        </authorList>
    </citation>
    <scope>NUCLEOTIDE SEQUENCE</scope>
    <source>
        <strain evidence="3">20211129_DDA</strain>
        <tissue evidence="3">Liver</tissue>
    </source>
</reference>
<feature type="region of interest" description="Disordered" evidence="1">
    <location>
        <begin position="195"/>
        <end position="311"/>
    </location>
</feature>
<sequence>MKPLGVSRATDEYSFGATRSQTSTIDRVDRVWVVTCDRKDLLHAVLRLRLAGGPTPSSRLIIHPADPARRASHSLREQRPAPPTLQERDASNLSMARANLLQLWWPLFIIPTVFGSNARTTSELTTILILLFVFLLLLIVLIFSWHRLNLDTDNKYHPRRLCCGGSDDEDGRGPLASLAGDVADRWRTIRNRVMGSSSAQLSQSVDGMEQEPSGHPEDEDMESNEEYDDHHDRTSDLGDETDANDDDYSSMEIAQPRAKKEMDASDPPAERRSTNSQTVDTLQVLLPNFSGSAAWEDEGPEGSVSVHVTAL</sequence>